<evidence type="ECO:0000313" key="1">
    <source>
        <dbReference type="EMBL" id="AZG35375.1"/>
    </source>
</evidence>
<reference evidence="4" key="2">
    <citation type="submission" date="2018-11" db="EMBL/GenBank/DDBJ databases">
        <title>Shewanella sp. R106.</title>
        <authorList>
            <person name="Hwang Y.J."/>
            <person name="Hwang C.Y."/>
        </authorList>
    </citation>
    <scope>NUCLEOTIDE SEQUENCE [LARGE SCALE GENOMIC DNA]</scope>
    <source>
        <strain evidence="4">R106</strain>
    </source>
</reference>
<dbReference type="EMBL" id="RKKB01000006">
    <property type="protein sequence ID" value="RPA31105.1"/>
    <property type="molecule type" value="Genomic_DNA"/>
</dbReference>
<dbReference type="Proteomes" id="UP000278855">
    <property type="component" value="Unassembled WGS sequence"/>
</dbReference>
<name>A0A3N4DYX4_9GAMM</name>
<dbReference type="InterPro" id="IPR033653">
    <property type="entry name" value="NTP-PPase_DR2231-like"/>
</dbReference>
<reference evidence="1 3" key="1">
    <citation type="submission" date="2018-11" db="EMBL/GenBank/DDBJ databases">
        <title>Shewanella sp. M2.</title>
        <authorList>
            <person name="Hwang Y.J."/>
            <person name="Hwang C.Y."/>
        </authorList>
    </citation>
    <scope>NUCLEOTIDE SEQUENCE [LARGE SCALE GENOMIC DNA]</scope>
    <source>
        <strain evidence="1 3">M2</strain>
    </source>
</reference>
<dbReference type="AlphaFoldDB" id="A0A3N4DYX4"/>
<dbReference type="RefSeq" id="WP_124013246.1">
    <property type="nucleotide sequence ID" value="NZ_CP034073.1"/>
</dbReference>
<dbReference type="Pfam" id="PF01503">
    <property type="entry name" value="PRA-PH"/>
    <property type="match status" value="1"/>
</dbReference>
<dbReference type="InterPro" id="IPR021130">
    <property type="entry name" value="PRib-ATP_PPHydrolase-like"/>
</dbReference>
<dbReference type="CDD" id="cd11530">
    <property type="entry name" value="NTP-PPase_DR2231_like"/>
    <property type="match status" value="1"/>
</dbReference>
<dbReference type="InterPro" id="IPR023292">
    <property type="entry name" value="NTP_PyroPHydrolase-like_dom_sf"/>
</dbReference>
<evidence type="ECO:0000313" key="3">
    <source>
        <dbReference type="Proteomes" id="UP000273778"/>
    </source>
</evidence>
<gene>
    <name evidence="2" type="ORF">EGC77_14125</name>
    <name evidence="1" type="ORF">EGC80_10885</name>
</gene>
<dbReference type="EMBL" id="CP034073">
    <property type="protein sequence ID" value="AZG35375.1"/>
    <property type="molecule type" value="Genomic_DNA"/>
</dbReference>
<sequence length="192" mass="21866">MQLSQLTQPIYDHLYRDIFEFRSTFDLAVNDHNSLDDKADTLHTSLIIEEMTELAEADSRIEQADAIVDSAYVLMGRLVHLGATQVSDRLEISYIIDLLLNVAKNRQIDFIQCWDEVHSSNMSKLCRNQKELDETIAHYAKQSVEIVGSTKGEFIIAKCAKDVEMAGKVVRQGKVLKSVYYRPADLTKLVRD</sequence>
<dbReference type="Proteomes" id="UP000273778">
    <property type="component" value="Chromosome"/>
</dbReference>
<keyword evidence="2" id="KW-0489">Methyltransferase</keyword>
<dbReference type="OrthoDB" id="9795188at2"/>
<dbReference type="GO" id="GO:0008168">
    <property type="term" value="F:methyltransferase activity"/>
    <property type="evidence" value="ECO:0007669"/>
    <property type="project" value="UniProtKB-KW"/>
</dbReference>
<keyword evidence="2" id="KW-0808">Transferase</keyword>
<dbReference type="Gene3D" id="1.10.3420.10">
    <property type="entry name" value="putative ntp pyrophosphohydrolase like domain"/>
    <property type="match status" value="1"/>
</dbReference>
<organism evidence="2 4">
    <name type="scientific">Shewanella psychromarinicola</name>
    <dbReference type="NCBI Taxonomy" id="2487742"/>
    <lineage>
        <taxon>Bacteria</taxon>
        <taxon>Pseudomonadati</taxon>
        <taxon>Pseudomonadota</taxon>
        <taxon>Gammaproteobacteria</taxon>
        <taxon>Alteromonadales</taxon>
        <taxon>Shewanellaceae</taxon>
        <taxon>Shewanella</taxon>
    </lineage>
</organism>
<dbReference type="GO" id="GO:0032259">
    <property type="term" value="P:methylation"/>
    <property type="evidence" value="ECO:0007669"/>
    <property type="project" value="UniProtKB-KW"/>
</dbReference>
<dbReference type="KEGG" id="spsr:EGC80_10885"/>
<proteinExistence type="predicted"/>
<keyword evidence="3" id="KW-1185">Reference proteome</keyword>
<accession>A0A3N4DYX4</accession>
<reference evidence="2" key="3">
    <citation type="submission" date="2018-11" db="EMBL/GenBank/DDBJ databases">
        <authorList>
            <person name="Hwang Y.J."/>
            <person name="Hwang C.Y."/>
        </authorList>
    </citation>
    <scope>NUCLEOTIDE SEQUENCE</scope>
    <source>
        <strain evidence="2">R106</strain>
    </source>
</reference>
<protein>
    <submittedName>
        <fullName evidence="2">SAM-dependent methyltransferase</fullName>
    </submittedName>
</protein>
<evidence type="ECO:0000313" key="4">
    <source>
        <dbReference type="Proteomes" id="UP000278855"/>
    </source>
</evidence>
<evidence type="ECO:0000313" key="2">
    <source>
        <dbReference type="EMBL" id="RPA31105.1"/>
    </source>
</evidence>